<evidence type="ECO:0000256" key="5">
    <source>
        <dbReference type="ARBA" id="ARBA00022692"/>
    </source>
</evidence>
<keyword evidence="5 13" id="KW-0812">Transmembrane</keyword>
<keyword evidence="16" id="KW-1185">Reference proteome</keyword>
<dbReference type="PANTHER" id="PTHR16320">
    <property type="entry name" value="SPHINGOMYELINASE FAMILY MEMBER"/>
    <property type="match status" value="1"/>
</dbReference>
<evidence type="ECO:0000256" key="3">
    <source>
        <dbReference type="ARBA" id="ARBA00004991"/>
    </source>
</evidence>
<name>A0A6A5TAK5_9PLEO</name>
<gene>
    <name evidence="15" type="ORF">CC80DRAFT_497603</name>
</gene>
<dbReference type="GO" id="GO:0046872">
    <property type="term" value="F:metal ion binding"/>
    <property type="evidence" value="ECO:0007669"/>
    <property type="project" value="UniProtKB-KW"/>
</dbReference>
<feature type="domain" description="Endonuclease/exonuclease/phosphatase" evidence="14">
    <location>
        <begin position="15"/>
        <end position="295"/>
    </location>
</feature>
<evidence type="ECO:0000256" key="1">
    <source>
        <dbReference type="ARBA" id="ARBA00004141"/>
    </source>
</evidence>
<evidence type="ECO:0000256" key="13">
    <source>
        <dbReference type="SAM" id="Phobius"/>
    </source>
</evidence>
<reference evidence="15" key="1">
    <citation type="journal article" date="2020" name="Stud. Mycol.">
        <title>101 Dothideomycetes genomes: a test case for predicting lifestyles and emergence of pathogens.</title>
        <authorList>
            <person name="Haridas S."/>
            <person name="Albert R."/>
            <person name="Binder M."/>
            <person name="Bloem J."/>
            <person name="Labutti K."/>
            <person name="Salamov A."/>
            <person name="Andreopoulos B."/>
            <person name="Baker S."/>
            <person name="Barry K."/>
            <person name="Bills G."/>
            <person name="Bluhm B."/>
            <person name="Cannon C."/>
            <person name="Castanera R."/>
            <person name="Culley D."/>
            <person name="Daum C."/>
            <person name="Ezra D."/>
            <person name="Gonzalez J."/>
            <person name="Henrissat B."/>
            <person name="Kuo A."/>
            <person name="Liang C."/>
            <person name="Lipzen A."/>
            <person name="Lutzoni F."/>
            <person name="Magnuson J."/>
            <person name="Mondo S."/>
            <person name="Nolan M."/>
            <person name="Ohm R."/>
            <person name="Pangilinan J."/>
            <person name="Park H.-J."/>
            <person name="Ramirez L."/>
            <person name="Alfaro M."/>
            <person name="Sun H."/>
            <person name="Tritt A."/>
            <person name="Yoshinaga Y."/>
            <person name="Zwiers L.-H."/>
            <person name="Turgeon B."/>
            <person name="Goodwin S."/>
            <person name="Spatafora J."/>
            <person name="Crous P."/>
            <person name="Grigoriev I."/>
        </authorList>
    </citation>
    <scope>NUCLEOTIDE SEQUENCE</scope>
    <source>
        <strain evidence="15">CBS 675.92</strain>
    </source>
</reference>
<evidence type="ECO:0000256" key="10">
    <source>
        <dbReference type="ARBA" id="ARBA00022989"/>
    </source>
</evidence>
<keyword evidence="8" id="KW-0460">Magnesium</keyword>
<comment type="pathway">
    <text evidence="2">Lipid metabolism; sphingolipid metabolism.</text>
</comment>
<proteinExistence type="inferred from homology"/>
<sequence>MSPHAAQPPSRLRILSLNCWGLKYISKVRNERLAEIGNQIAAAAHPPDIVGLQECWTQQDYHAIRERTRHRLPYGKFYHSGIFGGGLVILSRWPIEESNMTQYPLNGRPAAFYRGDWFVGKGVAHARIRMGPRPRDVAEVFCTHLHAPYEAEPHDSYICHRTAQAWEITKLMRGAAERGHLVIGLGDFNMIPLSLAHRIIETHSPVRDAWRILYPDSSVGAALDKVEQLRNVPMPSAEHNLTQNGATCDSALNTWRWNKAHSQRLANGENVQIEPTVDDPHAKRLDYIFFSSATSGATEEWALKEANVGMTTRHPTLYCSLSDHFSVEATLERNMEESAPRSESCAGTLPERYLPIKTYDEILATIHKYEARERTQRRLRMGHFGFQFLLTVGCFIGVWWSPHNYVAFILMFLSSLGLSVGVLEGLMGGLFVASELRALKEFEWEVRNTRQRALTHEEKAPS</sequence>
<accession>A0A6A5TAK5</accession>
<dbReference type="GO" id="GO:0004767">
    <property type="term" value="F:sphingomyelin phosphodiesterase activity"/>
    <property type="evidence" value="ECO:0007669"/>
    <property type="project" value="InterPro"/>
</dbReference>
<keyword evidence="12 13" id="KW-0472">Membrane</keyword>
<keyword evidence="11" id="KW-0443">Lipid metabolism</keyword>
<evidence type="ECO:0000256" key="7">
    <source>
        <dbReference type="ARBA" id="ARBA00022801"/>
    </source>
</evidence>
<dbReference type="InterPro" id="IPR005135">
    <property type="entry name" value="Endo/exonuclease/phosphatase"/>
</dbReference>
<feature type="transmembrane region" description="Helical" evidence="13">
    <location>
        <begin position="381"/>
        <end position="400"/>
    </location>
</feature>
<dbReference type="Pfam" id="PF03372">
    <property type="entry name" value="Exo_endo_phos"/>
    <property type="match status" value="1"/>
</dbReference>
<evidence type="ECO:0000313" key="15">
    <source>
        <dbReference type="EMBL" id="KAF1949288.1"/>
    </source>
</evidence>
<keyword evidence="10 13" id="KW-1133">Transmembrane helix</keyword>
<dbReference type="EMBL" id="ML977039">
    <property type="protein sequence ID" value="KAF1949288.1"/>
    <property type="molecule type" value="Genomic_DNA"/>
</dbReference>
<comment type="subcellular location">
    <subcellularLocation>
        <location evidence="1">Membrane</location>
        <topology evidence="1">Multi-pass membrane protein</topology>
    </subcellularLocation>
</comment>
<dbReference type="GO" id="GO:0016020">
    <property type="term" value="C:membrane"/>
    <property type="evidence" value="ECO:0007669"/>
    <property type="project" value="UniProtKB-SubCell"/>
</dbReference>
<keyword evidence="9" id="KW-0746">Sphingolipid metabolism</keyword>
<evidence type="ECO:0000256" key="6">
    <source>
        <dbReference type="ARBA" id="ARBA00022723"/>
    </source>
</evidence>
<evidence type="ECO:0000313" key="16">
    <source>
        <dbReference type="Proteomes" id="UP000800035"/>
    </source>
</evidence>
<dbReference type="FunFam" id="3.60.10.10:FF:000059">
    <property type="entry name" value="Inositol phosphosphingolipids phospholipase C"/>
    <property type="match status" value="1"/>
</dbReference>
<evidence type="ECO:0000256" key="8">
    <source>
        <dbReference type="ARBA" id="ARBA00022842"/>
    </source>
</evidence>
<evidence type="ECO:0000256" key="4">
    <source>
        <dbReference type="ARBA" id="ARBA00006335"/>
    </source>
</evidence>
<dbReference type="InterPro" id="IPR036691">
    <property type="entry name" value="Endo/exonu/phosph_ase_sf"/>
</dbReference>
<dbReference type="PANTHER" id="PTHR16320:SF24">
    <property type="entry name" value="PHOSPHODIESTERASE, PUTATIVE-RELATED"/>
    <property type="match status" value="1"/>
</dbReference>
<evidence type="ECO:0000256" key="12">
    <source>
        <dbReference type="ARBA" id="ARBA00023136"/>
    </source>
</evidence>
<dbReference type="GO" id="GO:0006665">
    <property type="term" value="P:sphingolipid metabolic process"/>
    <property type="evidence" value="ECO:0007669"/>
    <property type="project" value="UniProtKB-KW"/>
</dbReference>
<comment type="pathway">
    <text evidence="3">Sphingolipid metabolism.</text>
</comment>
<evidence type="ECO:0000259" key="14">
    <source>
        <dbReference type="Pfam" id="PF03372"/>
    </source>
</evidence>
<evidence type="ECO:0000256" key="2">
    <source>
        <dbReference type="ARBA" id="ARBA00004760"/>
    </source>
</evidence>
<organism evidence="15 16">
    <name type="scientific">Byssothecium circinans</name>
    <dbReference type="NCBI Taxonomy" id="147558"/>
    <lineage>
        <taxon>Eukaryota</taxon>
        <taxon>Fungi</taxon>
        <taxon>Dikarya</taxon>
        <taxon>Ascomycota</taxon>
        <taxon>Pezizomycotina</taxon>
        <taxon>Dothideomycetes</taxon>
        <taxon>Pleosporomycetidae</taxon>
        <taxon>Pleosporales</taxon>
        <taxon>Massarineae</taxon>
        <taxon>Massarinaceae</taxon>
        <taxon>Byssothecium</taxon>
    </lineage>
</organism>
<dbReference type="AlphaFoldDB" id="A0A6A5TAK5"/>
<dbReference type="SUPFAM" id="SSF56219">
    <property type="entry name" value="DNase I-like"/>
    <property type="match status" value="1"/>
</dbReference>
<keyword evidence="7" id="KW-0378">Hydrolase</keyword>
<dbReference type="Proteomes" id="UP000800035">
    <property type="component" value="Unassembled WGS sequence"/>
</dbReference>
<evidence type="ECO:0000256" key="11">
    <source>
        <dbReference type="ARBA" id="ARBA00023098"/>
    </source>
</evidence>
<evidence type="ECO:0000256" key="9">
    <source>
        <dbReference type="ARBA" id="ARBA00022919"/>
    </source>
</evidence>
<dbReference type="Gene3D" id="3.60.10.10">
    <property type="entry name" value="Endonuclease/exonuclease/phosphatase"/>
    <property type="match status" value="1"/>
</dbReference>
<keyword evidence="6" id="KW-0479">Metal-binding</keyword>
<comment type="similarity">
    <text evidence="4">Belongs to the neutral sphingomyelinase family.</text>
</comment>
<protein>
    <submittedName>
        <fullName evidence="15">DNase I-like protein</fullName>
    </submittedName>
</protein>
<dbReference type="InterPro" id="IPR038772">
    <property type="entry name" value="Sph/SMPD2-like"/>
</dbReference>
<dbReference type="OrthoDB" id="387657at2759"/>
<feature type="transmembrane region" description="Helical" evidence="13">
    <location>
        <begin position="406"/>
        <end position="433"/>
    </location>
</feature>